<accession>A0A4W3ICX3</accession>
<keyword evidence="8" id="KW-1185">Reference proteome</keyword>
<dbReference type="Proteomes" id="UP000314986">
    <property type="component" value="Unassembled WGS sequence"/>
</dbReference>
<reference evidence="7" key="4">
    <citation type="submission" date="2025-08" db="UniProtKB">
        <authorList>
            <consortium name="Ensembl"/>
        </authorList>
    </citation>
    <scope>IDENTIFICATION</scope>
</reference>
<evidence type="ECO:0000256" key="5">
    <source>
        <dbReference type="ARBA" id="ARBA00043266"/>
    </source>
</evidence>
<dbReference type="SMART" id="SM00406">
    <property type="entry name" value="IGv"/>
    <property type="match status" value="1"/>
</dbReference>
<dbReference type="SMART" id="SM00409">
    <property type="entry name" value="IG"/>
    <property type="match status" value="1"/>
</dbReference>
<reference evidence="7" key="5">
    <citation type="submission" date="2025-09" db="UniProtKB">
        <authorList>
            <consortium name="Ensembl"/>
        </authorList>
    </citation>
    <scope>IDENTIFICATION</scope>
</reference>
<reference evidence="8" key="3">
    <citation type="journal article" date="2014" name="Nature">
        <title>Elephant shark genome provides unique insights into gnathostome evolution.</title>
        <authorList>
            <consortium name="International Elephant Shark Genome Sequencing Consortium"/>
            <person name="Venkatesh B."/>
            <person name="Lee A.P."/>
            <person name="Ravi V."/>
            <person name="Maurya A.K."/>
            <person name="Lian M.M."/>
            <person name="Swann J.B."/>
            <person name="Ohta Y."/>
            <person name="Flajnik M.F."/>
            <person name="Sutoh Y."/>
            <person name="Kasahara M."/>
            <person name="Hoon S."/>
            <person name="Gangu V."/>
            <person name="Roy S.W."/>
            <person name="Irimia M."/>
            <person name="Korzh V."/>
            <person name="Kondrychyn I."/>
            <person name="Lim Z.W."/>
            <person name="Tay B.H."/>
            <person name="Tohari S."/>
            <person name="Kong K.W."/>
            <person name="Ho S."/>
            <person name="Lorente-Galdos B."/>
            <person name="Quilez J."/>
            <person name="Marques-Bonet T."/>
            <person name="Raney B.J."/>
            <person name="Ingham P.W."/>
            <person name="Tay A."/>
            <person name="Hillier L.W."/>
            <person name="Minx P."/>
            <person name="Boehm T."/>
            <person name="Wilson R.K."/>
            <person name="Brenner S."/>
            <person name="Warren W.C."/>
        </authorList>
    </citation>
    <scope>NUCLEOTIDE SEQUENCE [LARGE SCALE GENOMIC DNA]</scope>
</reference>
<dbReference type="PANTHER" id="PTHR19367:SF18">
    <property type="entry name" value="T CELL RECEPTOR ALPHA VARIABLE 16"/>
    <property type="match status" value="1"/>
</dbReference>
<name>A0A4W3ICX3_CALMI</name>
<evidence type="ECO:0000256" key="3">
    <source>
        <dbReference type="ARBA" id="ARBA00023170"/>
    </source>
</evidence>
<keyword evidence="3" id="KW-0675">Receptor</keyword>
<dbReference type="InParanoid" id="A0A4W3ICX3"/>
<feature type="domain" description="Ig-like" evidence="6">
    <location>
        <begin position="19"/>
        <end position="127"/>
    </location>
</feature>
<dbReference type="PROSITE" id="PS50835">
    <property type="entry name" value="IG_LIKE"/>
    <property type="match status" value="1"/>
</dbReference>
<organism evidence="7 8">
    <name type="scientific">Callorhinchus milii</name>
    <name type="common">Ghost shark</name>
    <dbReference type="NCBI Taxonomy" id="7868"/>
    <lineage>
        <taxon>Eukaryota</taxon>
        <taxon>Metazoa</taxon>
        <taxon>Chordata</taxon>
        <taxon>Craniata</taxon>
        <taxon>Vertebrata</taxon>
        <taxon>Chondrichthyes</taxon>
        <taxon>Holocephali</taxon>
        <taxon>Chimaeriformes</taxon>
        <taxon>Callorhinchidae</taxon>
        <taxon>Callorhinchus</taxon>
    </lineage>
</organism>
<protein>
    <recommendedName>
        <fullName evidence="6">Ig-like domain-containing protein</fullName>
    </recommendedName>
</protein>
<dbReference type="Ensembl" id="ENSCMIT00000025747.1">
    <property type="protein sequence ID" value="ENSCMIP00000025331.1"/>
    <property type="gene ID" value="ENSCMIG00000011152.1"/>
</dbReference>
<evidence type="ECO:0000313" key="7">
    <source>
        <dbReference type="Ensembl" id="ENSCMIP00000025331.1"/>
    </source>
</evidence>
<dbReference type="Gene3D" id="2.60.40.10">
    <property type="entry name" value="Immunoglobulins"/>
    <property type="match status" value="1"/>
</dbReference>
<evidence type="ECO:0000256" key="1">
    <source>
        <dbReference type="ARBA" id="ARBA00022729"/>
    </source>
</evidence>
<sequence>GEWRRILFQMIFATDSSSFTVSQSPPEQTAFAGERINLHCQYSGFCGQNFSVSWYRQSPGEGLKYLLQTCKPSYGHKADFAQSRFSVELQTSRKSSKLTISALELSDSAVYYCAVSPTVIENSNSLVQ</sequence>
<evidence type="ECO:0000313" key="8">
    <source>
        <dbReference type="Proteomes" id="UP000314986"/>
    </source>
</evidence>
<dbReference type="InterPro" id="IPR013783">
    <property type="entry name" value="Ig-like_fold"/>
</dbReference>
<dbReference type="PANTHER" id="PTHR19367">
    <property type="entry name" value="T-CELL RECEPTOR ALPHA CHAIN V REGION"/>
    <property type="match status" value="1"/>
</dbReference>
<evidence type="ECO:0000259" key="6">
    <source>
        <dbReference type="PROSITE" id="PS50835"/>
    </source>
</evidence>
<keyword evidence="5" id="KW-0391">Immunity</keyword>
<dbReference type="Pfam" id="PF07686">
    <property type="entry name" value="V-set"/>
    <property type="match status" value="1"/>
</dbReference>
<keyword evidence="1" id="KW-0732">Signal</keyword>
<dbReference type="SUPFAM" id="SSF48726">
    <property type="entry name" value="Immunoglobulin"/>
    <property type="match status" value="1"/>
</dbReference>
<dbReference type="GO" id="GO:0042101">
    <property type="term" value="C:T cell receptor complex"/>
    <property type="evidence" value="ECO:0007669"/>
    <property type="project" value="UniProtKB-KW"/>
</dbReference>
<dbReference type="GeneTree" id="ENSGT00970000196780"/>
<keyword evidence="4" id="KW-0393">Immunoglobulin domain</keyword>
<dbReference type="InterPro" id="IPR051287">
    <property type="entry name" value="TCR_variable_region"/>
</dbReference>
<dbReference type="InterPro" id="IPR036179">
    <property type="entry name" value="Ig-like_dom_sf"/>
</dbReference>
<proteinExistence type="predicted"/>
<evidence type="ECO:0000256" key="4">
    <source>
        <dbReference type="ARBA" id="ARBA00023319"/>
    </source>
</evidence>
<reference evidence="8" key="1">
    <citation type="journal article" date="2006" name="Science">
        <title>Ancient noncoding elements conserved in the human genome.</title>
        <authorList>
            <person name="Venkatesh B."/>
            <person name="Kirkness E.F."/>
            <person name="Loh Y.H."/>
            <person name="Halpern A.L."/>
            <person name="Lee A.P."/>
            <person name="Johnson J."/>
            <person name="Dandona N."/>
            <person name="Viswanathan L.D."/>
            <person name="Tay A."/>
            <person name="Venter J.C."/>
            <person name="Strausberg R.L."/>
            <person name="Brenner S."/>
        </authorList>
    </citation>
    <scope>NUCLEOTIDE SEQUENCE [LARGE SCALE GENOMIC DNA]</scope>
</reference>
<dbReference type="InterPro" id="IPR003599">
    <property type="entry name" value="Ig_sub"/>
</dbReference>
<dbReference type="InterPro" id="IPR013106">
    <property type="entry name" value="Ig_V-set"/>
</dbReference>
<evidence type="ECO:0000256" key="2">
    <source>
        <dbReference type="ARBA" id="ARBA00023130"/>
    </source>
</evidence>
<keyword evidence="5" id="KW-1279">T cell receptor</keyword>
<keyword evidence="2" id="KW-1064">Adaptive immunity</keyword>
<dbReference type="InterPro" id="IPR007110">
    <property type="entry name" value="Ig-like_dom"/>
</dbReference>
<dbReference type="AlphaFoldDB" id="A0A4W3ICX3"/>
<dbReference type="GO" id="GO:0002250">
    <property type="term" value="P:adaptive immune response"/>
    <property type="evidence" value="ECO:0007669"/>
    <property type="project" value="UniProtKB-KW"/>
</dbReference>
<reference evidence="8" key="2">
    <citation type="journal article" date="2007" name="PLoS Biol.">
        <title>Survey sequencing and comparative analysis of the elephant shark (Callorhinchus milii) genome.</title>
        <authorList>
            <person name="Venkatesh B."/>
            <person name="Kirkness E.F."/>
            <person name="Loh Y.H."/>
            <person name="Halpern A.L."/>
            <person name="Lee A.P."/>
            <person name="Johnson J."/>
            <person name="Dandona N."/>
            <person name="Viswanathan L.D."/>
            <person name="Tay A."/>
            <person name="Venter J.C."/>
            <person name="Strausberg R.L."/>
            <person name="Brenner S."/>
        </authorList>
    </citation>
    <scope>NUCLEOTIDE SEQUENCE [LARGE SCALE GENOMIC DNA]</scope>
</reference>